<evidence type="ECO:0000256" key="4">
    <source>
        <dbReference type="ARBA" id="ARBA00022692"/>
    </source>
</evidence>
<keyword evidence="9" id="KW-1185">Reference proteome</keyword>
<evidence type="ECO:0000256" key="7">
    <source>
        <dbReference type="SAM" id="Phobius"/>
    </source>
</evidence>
<keyword evidence="4 7" id="KW-0812">Transmembrane</keyword>
<evidence type="ECO:0000256" key="3">
    <source>
        <dbReference type="ARBA" id="ARBA00022475"/>
    </source>
</evidence>
<feature type="transmembrane region" description="Helical" evidence="7">
    <location>
        <begin position="257"/>
        <end position="275"/>
    </location>
</feature>
<name>A0A249JXJ9_9ACTN</name>
<dbReference type="OrthoDB" id="6803299at2"/>
<dbReference type="Gene3D" id="1.20.1250.20">
    <property type="entry name" value="MFS general substrate transporter like domains"/>
    <property type="match status" value="1"/>
</dbReference>
<keyword evidence="6 7" id="KW-0472">Membrane</keyword>
<evidence type="ECO:0000256" key="5">
    <source>
        <dbReference type="ARBA" id="ARBA00022989"/>
    </source>
</evidence>
<dbReference type="GO" id="GO:0022857">
    <property type="term" value="F:transmembrane transporter activity"/>
    <property type="evidence" value="ECO:0007669"/>
    <property type="project" value="InterPro"/>
</dbReference>
<feature type="transmembrane region" description="Helical" evidence="7">
    <location>
        <begin position="156"/>
        <end position="175"/>
    </location>
</feature>
<keyword evidence="5 7" id="KW-1133">Transmembrane helix</keyword>
<feature type="transmembrane region" description="Helical" evidence="7">
    <location>
        <begin position="321"/>
        <end position="347"/>
    </location>
</feature>
<evidence type="ECO:0000313" key="8">
    <source>
        <dbReference type="EMBL" id="ASY09250.1"/>
    </source>
</evidence>
<dbReference type="InterPro" id="IPR036259">
    <property type="entry name" value="MFS_trans_sf"/>
</dbReference>
<feature type="transmembrane region" description="Helical" evidence="7">
    <location>
        <begin position="91"/>
        <end position="110"/>
    </location>
</feature>
<organism evidence="8 9">
    <name type="scientific">Candidatus Nanopelagicus limnae</name>
    <dbReference type="NCBI Taxonomy" id="1884634"/>
    <lineage>
        <taxon>Bacteria</taxon>
        <taxon>Bacillati</taxon>
        <taxon>Actinomycetota</taxon>
        <taxon>Actinomycetes</taxon>
        <taxon>Candidatus Nanopelagicales</taxon>
        <taxon>Candidatus Nanopelagicaceae</taxon>
        <taxon>Candidatus Nanopelagicus</taxon>
    </lineage>
</organism>
<dbReference type="InterPro" id="IPR050171">
    <property type="entry name" value="MFS_Transporters"/>
</dbReference>
<feature type="transmembrane region" description="Helical" evidence="7">
    <location>
        <begin position="37"/>
        <end position="57"/>
    </location>
</feature>
<comment type="subcellular location">
    <subcellularLocation>
        <location evidence="1">Cell membrane</location>
        <topology evidence="1">Multi-pass membrane protein</topology>
    </subcellularLocation>
</comment>
<dbReference type="GO" id="GO:0005886">
    <property type="term" value="C:plasma membrane"/>
    <property type="evidence" value="ECO:0007669"/>
    <property type="project" value="UniProtKB-SubCell"/>
</dbReference>
<accession>A0A249JXJ9</accession>
<keyword evidence="2" id="KW-0813">Transport</keyword>
<feature type="transmembrane region" description="Helical" evidence="7">
    <location>
        <begin position="359"/>
        <end position="380"/>
    </location>
</feature>
<feature type="transmembrane region" description="Helical" evidence="7">
    <location>
        <begin position="63"/>
        <end position="84"/>
    </location>
</feature>
<dbReference type="Pfam" id="PF07690">
    <property type="entry name" value="MFS_1"/>
    <property type="match status" value="1"/>
</dbReference>
<dbReference type="PANTHER" id="PTHR23517:SF2">
    <property type="entry name" value="MULTIDRUG RESISTANCE PROTEIN MDTH"/>
    <property type="match status" value="1"/>
</dbReference>
<keyword evidence="3" id="KW-1003">Cell membrane</keyword>
<dbReference type="InterPro" id="IPR011701">
    <property type="entry name" value="MFS"/>
</dbReference>
<sequence>MSLATQKLKEFLKENYQNVVSPDPVIRKITLSSFINTFGNGVFMTTGIIYFSLIVGLGAQKVALAFSLSGALALCLSIPSGHFADRYPPRLIAFVSLIGSGICSISLLFVQSWWPLLLVLSLWEIFDVFGQNARMALIARIGEGEERVKIRAYTRAVTNLGIAFGTVVAGFALAINTVTAYKTMIAIDAFTFFLAAFTYLRVPNVKPSLSEHEKFDWTILRDIPYIKAATLHGIMTMHFVLQNIAIPIWVVQETNAPRWWVSVIMFVNTVAIVLFQVRMSKGIASAQIGAAQFRKAGFYIALACLLYGAAKGLSAPAAATLLILAMMVHVVGELLSSTGGWSIAFEMADQNRQGAYQGLWRMGFGGMGVIGPSLVIFFAIGLGQLGWIIMAGIFAITGILMTTATAGKK</sequence>
<protein>
    <submittedName>
        <fullName evidence="8">Major facilitator superfamily protein</fullName>
    </submittedName>
</protein>
<feature type="transmembrane region" description="Helical" evidence="7">
    <location>
        <begin position="229"/>
        <end position="251"/>
    </location>
</feature>
<dbReference type="AlphaFoldDB" id="A0A249JXJ9"/>
<evidence type="ECO:0000256" key="1">
    <source>
        <dbReference type="ARBA" id="ARBA00004651"/>
    </source>
</evidence>
<feature type="transmembrane region" description="Helical" evidence="7">
    <location>
        <begin position="296"/>
        <end position="315"/>
    </location>
</feature>
<evidence type="ECO:0000313" key="9">
    <source>
        <dbReference type="Proteomes" id="UP000217153"/>
    </source>
</evidence>
<dbReference type="SUPFAM" id="SSF103473">
    <property type="entry name" value="MFS general substrate transporter"/>
    <property type="match status" value="1"/>
</dbReference>
<dbReference type="Proteomes" id="UP000217153">
    <property type="component" value="Chromosome"/>
</dbReference>
<gene>
    <name evidence="8" type="ORF">B1s21122_02645</name>
</gene>
<dbReference type="RefSeq" id="WP_095680555.1">
    <property type="nucleotide sequence ID" value="NZ_CP016768.2"/>
</dbReference>
<proteinExistence type="predicted"/>
<evidence type="ECO:0000256" key="6">
    <source>
        <dbReference type="ARBA" id="ARBA00023136"/>
    </source>
</evidence>
<dbReference type="KEGG" id="abam:B1s21122_02645"/>
<evidence type="ECO:0000256" key="2">
    <source>
        <dbReference type="ARBA" id="ARBA00022448"/>
    </source>
</evidence>
<reference evidence="9" key="1">
    <citation type="submission" date="2016-10" db="EMBL/GenBank/DDBJ databases">
        <title>High microdiversification within the ubiquitous acI lineage of Actinobacteria.</title>
        <authorList>
            <person name="Neuenschwander S.M."/>
            <person name="Salcher M."/>
            <person name="Ghai R."/>
            <person name="Pernthaler J."/>
        </authorList>
    </citation>
    <scope>NUCLEOTIDE SEQUENCE [LARGE SCALE GENOMIC DNA]</scope>
</reference>
<dbReference type="PANTHER" id="PTHR23517">
    <property type="entry name" value="RESISTANCE PROTEIN MDTM, PUTATIVE-RELATED-RELATED"/>
    <property type="match status" value="1"/>
</dbReference>
<feature type="transmembrane region" description="Helical" evidence="7">
    <location>
        <begin position="386"/>
        <end position="406"/>
    </location>
</feature>
<dbReference type="EMBL" id="CP016768">
    <property type="protein sequence ID" value="ASY09250.1"/>
    <property type="molecule type" value="Genomic_DNA"/>
</dbReference>